<reference evidence="1" key="1">
    <citation type="submission" date="2023-06" db="EMBL/GenBank/DDBJ databases">
        <title>Survivors Of The Sea: Transcriptome response of Skeletonema marinoi to long-term dormancy.</title>
        <authorList>
            <person name="Pinder M.I.M."/>
            <person name="Kourtchenko O."/>
            <person name="Robertson E.K."/>
            <person name="Larsson T."/>
            <person name="Maumus F."/>
            <person name="Osuna-Cruz C.M."/>
            <person name="Vancaester E."/>
            <person name="Stenow R."/>
            <person name="Vandepoele K."/>
            <person name="Ploug H."/>
            <person name="Bruchert V."/>
            <person name="Godhe A."/>
            <person name="Topel M."/>
        </authorList>
    </citation>
    <scope>NUCLEOTIDE SEQUENCE</scope>
    <source>
        <strain evidence="1">R05AC</strain>
    </source>
</reference>
<name>A0AAD8XX38_9STRA</name>
<dbReference type="EMBL" id="JATAAI010000035">
    <property type="protein sequence ID" value="KAK1735010.1"/>
    <property type="molecule type" value="Genomic_DNA"/>
</dbReference>
<gene>
    <name evidence="1" type="ORF">QTG54_014076</name>
</gene>
<proteinExistence type="predicted"/>
<dbReference type="InterPro" id="IPR026906">
    <property type="entry name" value="LRR_5"/>
</dbReference>
<keyword evidence="2" id="KW-1185">Reference proteome</keyword>
<evidence type="ECO:0000313" key="2">
    <source>
        <dbReference type="Proteomes" id="UP001224775"/>
    </source>
</evidence>
<dbReference type="PANTHER" id="PTHR45661">
    <property type="entry name" value="SURFACE ANTIGEN"/>
    <property type="match status" value="1"/>
</dbReference>
<protein>
    <submittedName>
        <fullName evidence="1">Leucine-rich repeat domain-containing protein</fullName>
    </submittedName>
</protein>
<accession>A0AAD8XX38</accession>
<dbReference type="PANTHER" id="PTHR45661:SF3">
    <property type="entry name" value="IG-LIKE DOMAIN-CONTAINING PROTEIN"/>
    <property type="match status" value="1"/>
</dbReference>
<organism evidence="1 2">
    <name type="scientific">Skeletonema marinoi</name>
    <dbReference type="NCBI Taxonomy" id="267567"/>
    <lineage>
        <taxon>Eukaryota</taxon>
        <taxon>Sar</taxon>
        <taxon>Stramenopiles</taxon>
        <taxon>Ochrophyta</taxon>
        <taxon>Bacillariophyta</taxon>
        <taxon>Coscinodiscophyceae</taxon>
        <taxon>Thalassiosirophycidae</taxon>
        <taxon>Thalassiosirales</taxon>
        <taxon>Skeletonemataceae</taxon>
        <taxon>Skeletonema</taxon>
        <taxon>Skeletonema marinoi-dohrnii complex</taxon>
    </lineage>
</organism>
<evidence type="ECO:0000313" key="1">
    <source>
        <dbReference type="EMBL" id="KAK1735010.1"/>
    </source>
</evidence>
<sequence length="322" mass="36748">MADGGRDVFFVYMGGEQVVPEDVTHVRIDKSVEVIDDLAFYRCDRLVKVDTHDGIRKVGERAFLVCKSLRSMDLRSVLEIDDMAFEGCKNLTDVQFGNKLETIGWNAFDECTSLKRLKLPSIITVKSGAFQSCDALTSIEFSERLESIQPCAFYDCYRLQRIAIPLKRDLFSIDPELQKYTQFHYCDILTTVDLVGGSHNKTIASLHMESWRIEMNAEINRINQVLPNTPANEKTAAIKQWMDSVIDKMDHFKAKHHRYVKEAVTLLELALWKAKLAENDETAAEGRTKEAKLDSESVRKVKRVTCCADMVIKNVLPFLKLQ</sequence>
<dbReference type="Proteomes" id="UP001224775">
    <property type="component" value="Unassembled WGS sequence"/>
</dbReference>
<dbReference type="Pfam" id="PF13306">
    <property type="entry name" value="LRR_5"/>
    <property type="match status" value="1"/>
</dbReference>
<dbReference type="Gene3D" id="3.80.10.10">
    <property type="entry name" value="Ribonuclease Inhibitor"/>
    <property type="match status" value="1"/>
</dbReference>
<dbReference type="AlphaFoldDB" id="A0AAD8XX38"/>
<dbReference type="SUPFAM" id="SSF52058">
    <property type="entry name" value="L domain-like"/>
    <property type="match status" value="1"/>
</dbReference>
<comment type="caution">
    <text evidence="1">The sequence shown here is derived from an EMBL/GenBank/DDBJ whole genome shotgun (WGS) entry which is preliminary data.</text>
</comment>
<dbReference type="InterPro" id="IPR053139">
    <property type="entry name" value="Surface_bspA-like"/>
</dbReference>
<dbReference type="InterPro" id="IPR032675">
    <property type="entry name" value="LRR_dom_sf"/>
</dbReference>